<dbReference type="GO" id="GO:0016051">
    <property type="term" value="P:carbohydrate biosynthetic process"/>
    <property type="evidence" value="ECO:0007669"/>
    <property type="project" value="InterPro"/>
</dbReference>
<dbReference type="Pfam" id="PF08666">
    <property type="entry name" value="SAF"/>
    <property type="match status" value="1"/>
</dbReference>
<dbReference type="SUPFAM" id="SSF51569">
    <property type="entry name" value="Aldolase"/>
    <property type="match status" value="1"/>
</dbReference>
<dbReference type="PROSITE" id="PS50844">
    <property type="entry name" value="AFP_LIKE"/>
    <property type="match status" value="1"/>
</dbReference>
<dbReference type="Pfam" id="PF03102">
    <property type="entry name" value="NeuB"/>
    <property type="match status" value="1"/>
</dbReference>
<dbReference type="eggNOG" id="COG2089">
    <property type="taxonomic scope" value="Bacteria"/>
</dbReference>
<dbReference type="Gene3D" id="3.90.1210.10">
    <property type="entry name" value="Antifreeze-like/N-acetylneuraminic acid synthase C-terminal domain"/>
    <property type="match status" value="1"/>
</dbReference>
<dbReference type="InterPro" id="IPR013785">
    <property type="entry name" value="Aldolase_TIM"/>
</dbReference>
<evidence type="ECO:0000259" key="1">
    <source>
        <dbReference type="PROSITE" id="PS50844"/>
    </source>
</evidence>
<dbReference type="EMBL" id="CP000551">
    <property type="protein sequence ID" value="ABM70708.1"/>
    <property type="molecule type" value="Genomic_DNA"/>
</dbReference>
<dbReference type="Proteomes" id="UP000002590">
    <property type="component" value="Chromosome"/>
</dbReference>
<dbReference type="InterPro" id="IPR051690">
    <property type="entry name" value="PseI-like"/>
</dbReference>
<reference evidence="2 3" key="1">
    <citation type="journal article" date="2007" name="PLoS Genet.">
        <title>Patterns and implications of gene gain and loss in the evolution of Prochlorococcus.</title>
        <authorList>
            <person name="Kettler G.C."/>
            <person name="Martiny A.C."/>
            <person name="Huang K."/>
            <person name="Zucker J."/>
            <person name="Coleman M.L."/>
            <person name="Rodrigue S."/>
            <person name="Chen F."/>
            <person name="Lapidus A."/>
            <person name="Ferriera S."/>
            <person name="Johnson J."/>
            <person name="Steglich C."/>
            <person name="Church G.M."/>
            <person name="Richardson P."/>
            <person name="Chisholm S.W."/>
        </authorList>
    </citation>
    <scope>NUCLEOTIDE SEQUENCE [LARGE SCALE GENOMIC DNA]</scope>
    <source>
        <strain evidence="2 3">AS9601</strain>
    </source>
</reference>
<dbReference type="KEGG" id="pmb:A9601_14241"/>
<dbReference type="OrthoDB" id="9814210at2"/>
<dbReference type="PANTHER" id="PTHR42966">
    <property type="entry name" value="N-ACETYLNEURAMINATE SYNTHASE"/>
    <property type="match status" value="1"/>
</dbReference>
<dbReference type="InterPro" id="IPR013974">
    <property type="entry name" value="SAF"/>
</dbReference>
<dbReference type="SMART" id="SM00858">
    <property type="entry name" value="SAF"/>
    <property type="match status" value="1"/>
</dbReference>
<dbReference type="AlphaFoldDB" id="A2BSE7"/>
<protein>
    <submittedName>
        <fullName evidence="2">Sialic acid synthase</fullName>
        <ecNumber evidence="2">2.5.1.56</ecNumber>
    </submittedName>
</protein>
<keyword evidence="2" id="KW-0808">Transferase</keyword>
<dbReference type="InterPro" id="IPR036732">
    <property type="entry name" value="AFP_Neu5c_C_sf"/>
</dbReference>
<evidence type="ECO:0000313" key="2">
    <source>
        <dbReference type="EMBL" id="ABM70708.1"/>
    </source>
</evidence>
<dbReference type="STRING" id="146891.A9601_14241"/>
<dbReference type="EC" id="2.5.1.56" evidence="2"/>
<accession>A2BSE7</accession>
<dbReference type="InterPro" id="IPR006190">
    <property type="entry name" value="SAF_AFP_Neu5Ac"/>
</dbReference>
<proteinExistence type="predicted"/>
<dbReference type="RefSeq" id="WP_011818845.1">
    <property type="nucleotide sequence ID" value="NC_008816.1"/>
</dbReference>
<dbReference type="PANTHER" id="PTHR42966:SF1">
    <property type="entry name" value="SIALIC ACID SYNTHASE"/>
    <property type="match status" value="1"/>
</dbReference>
<dbReference type="InterPro" id="IPR057736">
    <property type="entry name" value="SAF_PseI/NeuA/NeuB"/>
</dbReference>
<dbReference type="SUPFAM" id="SSF51269">
    <property type="entry name" value="AFP III-like domain"/>
    <property type="match status" value="1"/>
</dbReference>
<dbReference type="HOGENOM" id="CLU_040465_0_1_3"/>
<dbReference type="InterPro" id="IPR013132">
    <property type="entry name" value="PseI/NeuA/B-like_N"/>
</dbReference>
<dbReference type="Gene3D" id="3.20.20.70">
    <property type="entry name" value="Aldolase class I"/>
    <property type="match status" value="1"/>
</dbReference>
<organism evidence="2 3">
    <name type="scientific">Prochlorococcus marinus (strain AS9601)</name>
    <dbReference type="NCBI Taxonomy" id="146891"/>
    <lineage>
        <taxon>Bacteria</taxon>
        <taxon>Bacillati</taxon>
        <taxon>Cyanobacteriota</taxon>
        <taxon>Cyanophyceae</taxon>
        <taxon>Synechococcales</taxon>
        <taxon>Prochlorococcaceae</taxon>
        <taxon>Prochlorococcus</taxon>
    </lineage>
</organism>
<gene>
    <name evidence="2" type="primary">spsE</name>
    <name evidence="2" type="ordered locus">A9601_14241</name>
</gene>
<dbReference type="CDD" id="cd11615">
    <property type="entry name" value="SAF_NeuB_like"/>
    <property type="match status" value="1"/>
</dbReference>
<dbReference type="GO" id="GO:0047444">
    <property type="term" value="F:N-acylneuraminate-9-phosphate synthase activity"/>
    <property type="evidence" value="ECO:0007669"/>
    <property type="project" value="TreeGrafter"/>
</dbReference>
<name>A2BSE7_PROMS</name>
<evidence type="ECO:0000313" key="3">
    <source>
        <dbReference type="Proteomes" id="UP000002590"/>
    </source>
</evidence>
<dbReference type="GO" id="GO:0050462">
    <property type="term" value="F:N-acetylneuraminate synthase activity"/>
    <property type="evidence" value="ECO:0007669"/>
    <property type="project" value="UniProtKB-EC"/>
</dbReference>
<feature type="domain" description="AFP-like" evidence="1">
    <location>
        <begin position="299"/>
        <end position="356"/>
    </location>
</feature>
<sequence length="356" mass="40400">MLKNQNFDSYSRIFNRKLEEGIIIAEIGVNHGGDIDKAIAMIDDVKNNGGDAVKFQTYKANLIARKDSKAYWDTTKEKTMSQFELFSKYDKFGLEEFKKIEDYCKRKSVLFMSTPFDSYSANYINQLSKIHKVASVDITNHILISQLASYGKDIILSTGASNLDEIKAAVSLIESKSKISPALLHCVVNYPTLDKDANLLRIKKLKESFPENIIGYSDHTLPDKNMIVCTQAYNYGALIIEKHFTYDKKIQGNDHYHSMNANDLKILRTNISKAYSLQGKGNIKPMENEKSSILHARRSLTSKFLIKKGSILSKEMIIPKRPGNGICPSKIEEVLGRKVKKEIKEDSPINWEDLEI</sequence>